<dbReference type="PANTHER" id="PTHR34989">
    <property type="entry name" value="PROTEIN HDED"/>
    <property type="match status" value="1"/>
</dbReference>
<evidence type="ECO:0000313" key="5">
    <source>
        <dbReference type="Proteomes" id="UP001245370"/>
    </source>
</evidence>
<dbReference type="EMBL" id="BSDO01000005">
    <property type="protein sequence ID" value="GLI23835.1"/>
    <property type="molecule type" value="Genomic_DNA"/>
</dbReference>
<dbReference type="EMBL" id="JAVDPY010000006">
    <property type="protein sequence ID" value="MDR6334942.1"/>
    <property type="molecule type" value="Genomic_DNA"/>
</dbReference>
<keyword evidence="1" id="KW-0472">Membrane</keyword>
<protein>
    <submittedName>
        <fullName evidence="3">Uncharacterized membrane protein HdeD (DUF308 family)</fullName>
    </submittedName>
</protein>
<feature type="transmembrane region" description="Helical" evidence="1">
    <location>
        <begin position="139"/>
        <end position="158"/>
    </location>
</feature>
<keyword evidence="5" id="KW-1185">Reference proteome</keyword>
<dbReference type="PANTHER" id="PTHR34989:SF1">
    <property type="entry name" value="PROTEIN HDED"/>
    <property type="match status" value="1"/>
</dbReference>
<name>A0A9W6FKZ6_XANFL</name>
<evidence type="ECO:0000313" key="2">
    <source>
        <dbReference type="EMBL" id="GLI23835.1"/>
    </source>
</evidence>
<feature type="transmembrane region" description="Helical" evidence="1">
    <location>
        <begin position="164"/>
        <end position="188"/>
    </location>
</feature>
<comment type="caution">
    <text evidence="2">The sequence shown here is derived from an EMBL/GenBank/DDBJ whole genome shotgun (WGS) entry which is preliminary data.</text>
</comment>
<evidence type="ECO:0000256" key="1">
    <source>
        <dbReference type="SAM" id="Phobius"/>
    </source>
</evidence>
<dbReference type="InterPro" id="IPR052712">
    <property type="entry name" value="Acid_resist_chaperone_HdeD"/>
</dbReference>
<keyword evidence="1" id="KW-1133">Transmembrane helix</keyword>
<proteinExistence type="predicted"/>
<gene>
    <name evidence="3" type="ORF">GGQ86_003432</name>
    <name evidence="2" type="ORF">XFLAVUS301_35090</name>
</gene>
<feature type="transmembrane region" description="Helical" evidence="1">
    <location>
        <begin position="25"/>
        <end position="48"/>
    </location>
</feature>
<dbReference type="GeneID" id="95764291"/>
<reference evidence="2" key="1">
    <citation type="submission" date="2022-12" db="EMBL/GenBank/DDBJ databases">
        <title>Reference genome sequencing for broad-spectrum identification of bacterial and archaeal isolates by mass spectrometry.</title>
        <authorList>
            <person name="Sekiguchi Y."/>
            <person name="Tourlousse D.M."/>
        </authorList>
    </citation>
    <scope>NUCLEOTIDE SEQUENCE</scope>
    <source>
        <strain evidence="2">301</strain>
    </source>
</reference>
<feature type="transmembrane region" description="Helical" evidence="1">
    <location>
        <begin position="106"/>
        <end position="127"/>
    </location>
</feature>
<evidence type="ECO:0000313" key="4">
    <source>
        <dbReference type="Proteomes" id="UP001144397"/>
    </source>
</evidence>
<dbReference type="GO" id="GO:0005886">
    <property type="term" value="C:plasma membrane"/>
    <property type="evidence" value="ECO:0007669"/>
    <property type="project" value="TreeGrafter"/>
</dbReference>
<feature type="transmembrane region" description="Helical" evidence="1">
    <location>
        <begin position="54"/>
        <end position="74"/>
    </location>
</feature>
<dbReference type="Proteomes" id="UP001144397">
    <property type="component" value="Unassembled WGS sequence"/>
</dbReference>
<sequence>MSTPASAPTPASAVADQLHAVRASWGWFAVLGIAFIVLGFVALAHVLASTVVTVLYVGALILVGGVVQVIHAFRVQGWGRFFYWLLAGVLYVVAGGLMMYNPLLGAGVLTLMIGVALAVEGIFRLFAGFGSQHGKGWGWIVASGVVTLLLGLIIIARWPVNSVYILGLFLGVDLIVNGVGTLMFGLALREKKD</sequence>
<reference evidence="3 5" key="2">
    <citation type="submission" date="2023-07" db="EMBL/GenBank/DDBJ databases">
        <title>Genomic Encyclopedia of Type Strains, Phase IV (KMG-IV): sequencing the most valuable type-strain genomes for metagenomic binning, comparative biology and taxonomic classification.</title>
        <authorList>
            <person name="Goeker M."/>
        </authorList>
    </citation>
    <scope>NUCLEOTIDE SEQUENCE [LARGE SCALE GENOMIC DNA]</scope>
    <source>
        <strain evidence="3 5">DSM 338</strain>
    </source>
</reference>
<organism evidence="2 4">
    <name type="scientific">Xanthobacter flavus</name>
    <dbReference type="NCBI Taxonomy" id="281"/>
    <lineage>
        <taxon>Bacteria</taxon>
        <taxon>Pseudomonadati</taxon>
        <taxon>Pseudomonadota</taxon>
        <taxon>Alphaproteobacteria</taxon>
        <taxon>Hyphomicrobiales</taxon>
        <taxon>Xanthobacteraceae</taxon>
        <taxon>Xanthobacter</taxon>
    </lineage>
</organism>
<dbReference type="Pfam" id="PF03729">
    <property type="entry name" value="DUF308"/>
    <property type="match status" value="2"/>
</dbReference>
<feature type="transmembrane region" description="Helical" evidence="1">
    <location>
        <begin position="81"/>
        <end position="100"/>
    </location>
</feature>
<evidence type="ECO:0000313" key="3">
    <source>
        <dbReference type="EMBL" id="MDR6334942.1"/>
    </source>
</evidence>
<dbReference type="RefSeq" id="WP_281808668.1">
    <property type="nucleotide sequence ID" value="NZ_BSDO01000005.1"/>
</dbReference>
<dbReference type="AlphaFoldDB" id="A0A9W6FKZ6"/>
<dbReference type="Proteomes" id="UP001245370">
    <property type="component" value="Unassembled WGS sequence"/>
</dbReference>
<dbReference type="InterPro" id="IPR005325">
    <property type="entry name" value="DUF308_memb"/>
</dbReference>
<accession>A0A9W6FKZ6</accession>
<keyword evidence="1" id="KW-0812">Transmembrane</keyword>